<evidence type="ECO:0000256" key="8">
    <source>
        <dbReference type="ARBA" id="ARBA00023136"/>
    </source>
</evidence>
<dbReference type="PANTHER" id="PTHR32024">
    <property type="entry name" value="TRK SYSTEM POTASSIUM UPTAKE PROTEIN TRKG-RELATED"/>
    <property type="match status" value="1"/>
</dbReference>
<feature type="transmembrane region" description="Helical" evidence="9">
    <location>
        <begin position="320"/>
        <end position="341"/>
    </location>
</feature>
<sequence length="563" mass="60224">MTCPRSNASCRSRSTFSEGRIVRGHRRLPILLLLTVIAALAMLIPAAYASAIDEDAIARNFFYSALLCLTFAGMIALATAANPGTRRSRDLLLICVAVIGALPVILAMPFAESLPDTGMFNAWWEMVSSLTTTGASLYSADLLPAPLHLWRALVGWMGGLFILVAAVAILAPLRIGGFEIMSSPYARNERFTPLPESANPRQPASHLSSPAFQTELTDPSYRLIRTARAVFPVYAGLTLLLWLLLLLLGDSSFIALCRALGTVSTSGISPTLGPAGENSGMLGEMAVFLFLLPALSRRFWPGGGELRATERARHDPELRFALVIVLLVATILFARHFFAAIDSSGAGDGTQRALTDLRQGMSALWGGLFSALSYLTTTGWHSVEWQNARAWSGLSSPGLILAGLAITGGGVATTAGGVKLLRIYALARHGEREIERIIHPNSVAGGGRMARRLRREGAYLAFIFFMLFAASIGVTILLVSLQQIEFETATILSIAALTNTGPLASAIPLTPAFEGTAGIASAPWEGWSGLSVMTKTVLAGAMIVGRLEILAILALFTPEFWRR</sequence>
<evidence type="ECO:0000256" key="2">
    <source>
        <dbReference type="ARBA" id="ARBA00009137"/>
    </source>
</evidence>
<feature type="transmembrane region" description="Helical" evidence="9">
    <location>
        <begin position="458"/>
        <end position="479"/>
    </location>
</feature>
<evidence type="ECO:0000256" key="5">
    <source>
        <dbReference type="ARBA" id="ARBA00022692"/>
    </source>
</evidence>
<evidence type="ECO:0000256" key="6">
    <source>
        <dbReference type="ARBA" id="ARBA00022989"/>
    </source>
</evidence>
<proteinExistence type="inferred from homology"/>
<comment type="subcellular location">
    <subcellularLocation>
        <location evidence="1">Cell membrane</location>
        <topology evidence="1">Multi-pass membrane protein</topology>
    </subcellularLocation>
</comment>
<gene>
    <name evidence="10" type="ORF">D3P04_07605</name>
</gene>
<evidence type="ECO:0000256" key="3">
    <source>
        <dbReference type="ARBA" id="ARBA00022448"/>
    </source>
</evidence>
<dbReference type="GO" id="GO:0030001">
    <property type="term" value="P:metal ion transport"/>
    <property type="evidence" value="ECO:0007669"/>
    <property type="project" value="UniProtKB-ARBA"/>
</dbReference>
<dbReference type="AlphaFoldDB" id="A0A418T062"/>
<dbReference type="InterPro" id="IPR003445">
    <property type="entry name" value="Cat_transpt"/>
</dbReference>
<evidence type="ECO:0000313" key="10">
    <source>
        <dbReference type="EMBL" id="RJE86569.1"/>
    </source>
</evidence>
<feature type="transmembrane region" description="Helical" evidence="9">
    <location>
        <begin position="537"/>
        <end position="556"/>
    </location>
</feature>
<evidence type="ECO:0000256" key="4">
    <source>
        <dbReference type="ARBA" id="ARBA00022475"/>
    </source>
</evidence>
<keyword evidence="11" id="KW-1185">Reference proteome</keyword>
<dbReference type="PANTHER" id="PTHR32024:SF2">
    <property type="entry name" value="TRK SYSTEM POTASSIUM UPTAKE PROTEIN TRKG-RELATED"/>
    <property type="match status" value="1"/>
</dbReference>
<feature type="transmembrane region" description="Helical" evidence="9">
    <location>
        <begin position="400"/>
        <end position="421"/>
    </location>
</feature>
<keyword evidence="8 9" id="KW-0472">Membrane</keyword>
<comment type="similarity">
    <text evidence="2">Belongs to the TrkH potassium transport family.</text>
</comment>
<evidence type="ECO:0000256" key="9">
    <source>
        <dbReference type="SAM" id="Phobius"/>
    </source>
</evidence>
<dbReference type="Proteomes" id="UP000284202">
    <property type="component" value="Unassembled WGS sequence"/>
</dbReference>
<feature type="transmembrane region" description="Helical" evidence="9">
    <location>
        <begin position="229"/>
        <end position="247"/>
    </location>
</feature>
<keyword evidence="6 9" id="KW-1133">Transmembrane helix</keyword>
<evidence type="ECO:0000256" key="1">
    <source>
        <dbReference type="ARBA" id="ARBA00004651"/>
    </source>
</evidence>
<keyword evidence="3" id="KW-0813">Transport</keyword>
<protein>
    <submittedName>
        <fullName evidence="10">TrkH family potassium uptake protein</fullName>
    </submittedName>
</protein>
<dbReference type="Pfam" id="PF02386">
    <property type="entry name" value="TrkH"/>
    <property type="match status" value="1"/>
</dbReference>
<evidence type="ECO:0000313" key="11">
    <source>
        <dbReference type="Proteomes" id="UP000284202"/>
    </source>
</evidence>
<feature type="transmembrane region" description="Helical" evidence="9">
    <location>
        <begin position="362"/>
        <end position="380"/>
    </location>
</feature>
<dbReference type="GO" id="GO:0005886">
    <property type="term" value="C:plasma membrane"/>
    <property type="evidence" value="ECO:0007669"/>
    <property type="project" value="UniProtKB-SubCell"/>
</dbReference>
<dbReference type="GO" id="GO:0008324">
    <property type="term" value="F:monoatomic cation transmembrane transporter activity"/>
    <property type="evidence" value="ECO:0007669"/>
    <property type="project" value="InterPro"/>
</dbReference>
<keyword evidence="5 9" id="KW-0812">Transmembrane</keyword>
<feature type="transmembrane region" description="Helical" evidence="9">
    <location>
        <begin position="30"/>
        <end position="49"/>
    </location>
</feature>
<accession>A0A418T062</accession>
<name>A0A418T062_9RHOB</name>
<dbReference type="EMBL" id="QZCG01000004">
    <property type="protein sequence ID" value="RJE86569.1"/>
    <property type="molecule type" value="Genomic_DNA"/>
</dbReference>
<reference evidence="11" key="1">
    <citation type="submission" date="2018-09" db="EMBL/GenBank/DDBJ databases">
        <title>Acidovorax cavernicola nov. sp. isolated from Gruta de las Maravillas (Aracena, Spain).</title>
        <authorList>
            <person name="Jurado V."/>
            <person name="Gutierrez-Patricio S."/>
            <person name="Gonzalez-Pimentel J.L."/>
            <person name="Miller A.Z."/>
            <person name="Laiz L."/>
            <person name="Saiz-Jimenez C."/>
        </authorList>
    </citation>
    <scope>NUCLEOTIDE SEQUENCE [LARGE SCALE GENOMIC DNA]</scope>
    <source>
        <strain evidence="11">1011MAR3C25</strain>
    </source>
</reference>
<comment type="caution">
    <text evidence="10">The sequence shown here is derived from an EMBL/GenBank/DDBJ whole genome shotgun (WGS) entry which is preliminary data.</text>
</comment>
<dbReference type="OrthoDB" id="7818483at2"/>
<keyword evidence="7" id="KW-0406">Ion transport</keyword>
<evidence type="ECO:0000256" key="7">
    <source>
        <dbReference type="ARBA" id="ARBA00023065"/>
    </source>
</evidence>
<keyword evidence="4" id="KW-1003">Cell membrane</keyword>
<organism evidence="10 11">
    <name type="scientific">Paracoccus onubensis</name>
    <dbReference type="NCBI Taxonomy" id="1675788"/>
    <lineage>
        <taxon>Bacteria</taxon>
        <taxon>Pseudomonadati</taxon>
        <taxon>Pseudomonadota</taxon>
        <taxon>Alphaproteobacteria</taxon>
        <taxon>Rhodobacterales</taxon>
        <taxon>Paracoccaceae</taxon>
        <taxon>Paracoccus</taxon>
    </lineage>
</organism>
<feature type="transmembrane region" description="Helical" evidence="9">
    <location>
        <begin position="91"/>
        <end position="111"/>
    </location>
</feature>
<feature type="transmembrane region" description="Helical" evidence="9">
    <location>
        <begin position="153"/>
        <end position="173"/>
    </location>
</feature>
<feature type="transmembrane region" description="Helical" evidence="9">
    <location>
        <begin position="61"/>
        <end position="79"/>
    </location>
</feature>